<comment type="subcellular location">
    <subcellularLocation>
        <location evidence="7">Cytoplasm</location>
    </subcellularLocation>
</comment>
<dbReference type="NCBIfam" id="TIGR01850">
    <property type="entry name" value="argC"/>
    <property type="match status" value="1"/>
</dbReference>
<dbReference type="Gene3D" id="3.30.360.10">
    <property type="entry name" value="Dihydrodipicolinate Reductase, domain 2"/>
    <property type="match status" value="1"/>
</dbReference>
<evidence type="ECO:0000256" key="2">
    <source>
        <dbReference type="ARBA" id="ARBA00022571"/>
    </source>
</evidence>
<dbReference type="CDD" id="cd17895">
    <property type="entry name" value="AGPR_1_N"/>
    <property type="match status" value="1"/>
</dbReference>
<dbReference type="STRING" id="1797197.A2Y75_10430"/>
<dbReference type="SUPFAM" id="SSF51735">
    <property type="entry name" value="NAD(P)-binding Rossmann-fold domains"/>
    <property type="match status" value="1"/>
</dbReference>
<comment type="caution">
    <text evidence="10">The sequence shown here is derived from an EMBL/GenBank/DDBJ whole genome shotgun (WGS) entry which is preliminary data.</text>
</comment>
<keyword evidence="2 7" id="KW-0055">Arginine biosynthesis</keyword>
<comment type="similarity">
    <text evidence="7">Belongs to the NAGSA dehydrogenase family. Type 1 subfamily.</text>
</comment>
<dbReference type="PANTHER" id="PTHR32338:SF10">
    <property type="entry name" value="N-ACETYL-GAMMA-GLUTAMYL-PHOSPHATE REDUCTASE, CHLOROPLASTIC-RELATED"/>
    <property type="match status" value="1"/>
</dbReference>
<evidence type="ECO:0000256" key="4">
    <source>
        <dbReference type="ARBA" id="ARBA00022857"/>
    </source>
</evidence>
<comment type="catalytic activity">
    <reaction evidence="6 7">
        <text>N-acetyl-L-glutamate 5-semialdehyde + phosphate + NADP(+) = N-acetyl-L-glutamyl 5-phosphate + NADPH + H(+)</text>
        <dbReference type="Rhea" id="RHEA:21588"/>
        <dbReference type="ChEBI" id="CHEBI:15378"/>
        <dbReference type="ChEBI" id="CHEBI:29123"/>
        <dbReference type="ChEBI" id="CHEBI:43474"/>
        <dbReference type="ChEBI" id="CHEBI:57783"/>
        <dbReference type="ChEBI" id="CHEBI:57936"/>
        <dbReference type="ChEBI" id="CHEBI:58349"/>
        <dbReference type="EC" id="1.2.1.38"/>
    </reaction>
</comment>
<evidence type="ECO:0000256" key="3">
    <source>
        <dbReference type="ARBA" id="ARBA00022605"/>
    </source>
</evidence>
<keyword evidence="5 7" id="KW-0560">Oxidoreductase</keyword>
<gene>
    <name evidence="7" type="primary">argC</name>
    <name evidence="10" type="ORF">A2Y75_10430</name>
</gene>
<evidence type="ECO:0000313" key="10">
    <source>
        <dbReference type="EMBL" id="OFW59880.1"/>
    </source>
</evidence>
<dbReference type="Pfam" id="PF01118">
    <property type="entry name" value="Semialdhyde_dh"/>
    <property type="match status" value="1"/>
</dbReference>
<evidence type="ECO:0000256" key="8">
    <source>
        <dbReference type="PROSITE-ProRule" id="PRU10010"/>
    </source>
</evidence>
<dbReference type="PANTHER" id="PTHR32338">
    <property type="entry name" value="N-ACETYL-GAMMA-GLUTAMYL-PHOSPHATE REDUCTASE, CHLOROPLASTIC-RELATED-RELATED"/>
    <property type="match status" value="1"/>
</dbReference>
<comment type="pathway">
    <text evidence="1 7">Amino-acid biosynthesis; L-arginine biosynthesis; N(2)-acetyl-L-ornithine from L-glutamate: step 3/4.</text>
</comment>
<dbReference type="PROSITE" id="PS01224">
    <property type="entry name" value="ARGC"/>
    <property type="match status" value="1"/>
</dbReference>
<dbReference type="Gene3D" id="3.40.50.720">
    <property type="entry name" value="NAD(P)-binding Rossmann-like Domain"/>
    <property type="match status" value="1"/>
</dbReference>
<dbReference type="GO" id="GO:0051287">
    <property type="term" value="F:NAD binding"/>
    <property type="evidence" value="ECO:0007669"/>
    <property type="project" value="InterPro"/>
</dbReference>
<dbReference type="EC" id="1.2.1.38" evidence="7"/>
<reference evidence="10 11" key="1">
    <citation type="journal article" date="2016" name="Nat. Commun.">
        <title>Thousands of microbial genomes shed light on interconnected biogeochemical processes in an aquifer system.</title>
        <authorList>
            <person name="Anantharaman K."/>
            <person name="Brown C.T."/>
            <person name="Hug L.A."/>
            <person name="Sharon I."/>
            <person name="Castelle C.J."/>
            <person name="Probst A.J."/>
            <person name="Thomas B.C."/>
            <person name="Singh A."/>
            <person name="Wilkins M.J."/>
            <person name="Karaoz U."/>
            <person name="Brodie E.L."/>
            <person name="Williams K.H."/>
            <person name="Hubbard S.S."/>
            <person name="Banfield J.F."/>
        </authorList>
    </citation>
    <scope>NUCLEOTIDE SEQUENCE [LARGE SCALE GENOMIC DNA]</scope>
</reference>
<evidence type="ECO:0000256" key="5">
    <source>
        <dbReference type="ARBA" id="ARBA00023002"/>
    </source>
</evidence>
<dbReference type="Pfam" id="PF22698">
    <property type="entry name" value="Semialdhyde_dhC_1"/>
    <property type="match status" value="1"/>
</dbReference>
<dbReference type="InterPro" id="IPR050085">
    <property type="entry name" value="AGPR"/>
</dbReference>
<organism evidence="10 11">
    <name type="scientific">Candidatus Solincola sediminis</name>
    <dbReference type="NCBI Taxonomy" id="1797199"/>
    <lineage>
        <taxon>Bacteria</taxon>
        <taxon>Bacillati</taxon>
        <taxon>Actinomycetota</taxon>
        <taxon>Candidatus Geothermincolia</taxon>
        <taxon>Candidatus Geothermincolales</taxon>
        <taxon>Candidatus Geothermincolaceae</taxon>
        <taxon>Candidatus Solincola</taxon>
    </lineage>
</organism>
<dbReference type="InterPro" id="IPR000534">
    <property type="entry name" value="Semialdehyde_DH_NAD-bd"/>
</dbReference>
<feature type="active site" evidence="7 8">
    <location>
        <position position="149"/>
    </location>
</feature>
<evidence type="ECO:0000256" key="6">
    <source>
        <dbReference type="ARBA" id="ARBA00050557"/>
    </source>
</evidence>
<dbReference type="GO" id="GO:0006526">
    <property type="term" value="P:L-arginine biosynthetic process"/>
    <property type="evidence" value="ECO:0007669"/>
    <property type="project" value="UniProtKB-UniRule"/>
</dbReference>
<dbReference type="InterPro" id="IPR000706">
    <property type="entry name" value="AGPR_type-1"/>
</dbReference>
<comment type="function">
    <text evidence="7">Catalyzes the NADPH-dependent reduction of N-acetyl-5-glutamyl phosphate to yield N-acetyl-L-glutamate 5-semialdehyde.</text>
</comment>
<dbReference type="InterPro" id="IPR023013">
    <property type="entry name" value="AGPR_AS"/>
</dbReference>
<dbReference type="InterPro" id="IPR036291">
    <property type="entry name" value="NAD(P)-bd_dom_sf"/>
</dbReference>
<accession>A0A1F2WST8</accession>
<dbReference type="EMBL" id="MELK01000009">
    <property type="protein sequence ID" value="OFW59880.1"/>
    <property type="molecule type" value="Genomic_DNA"/>
</dbReference>
<keyword evidence="3 7" id="KW-0028">Amino-acid biosynthesis</keyword>
<dbReference type="GO" id="GO:0005737">
    <property type="term" value="C:cytoplasm"/>
    <property type="evidence" value="ECO:0007669"/>
    <property type="project" value="UniProtKB-SubCell"/>
</dbReference>
<dbReference type="GO" id="GO:0003942">
    <property type="term" value="F:N-acetyl-gamma-glutamyl-phosphate reductase activity"/>
    <property type="evidence" value="ECO:0007669"/>
    <property type="project" value="UniProtKB-UniRule"/>
</dbReference>
<evidence type="ECO:0000256" key="1">
    <source>
        <dbReference type="ARBA" id="ARBA00004862"/>
    </source>
</evidence>
<sequence length="345" mass="37516">MRIGIVGASGYTGVELLRLLHCHPHAQVTYITAHTYAGKPVGEVYPHLHPYANSVFRKFSVSEALEEADFFFIALPHGEAMVAVSSLLEGDCRVCDLSADYRFSDPKTYENWYQVEHSSPKLLQEAVYGLAEINRDAIRDTRLVAVPGCYPTASILALAPVMNQIPANGTSIIIDAKSGLSGAGRALSLPTHFAQADENMKPYNVGSHRHTPEIEEVLSSLRGEKASVVFTPHLIPMNRGILATCYAKLGEGISTDAIEPLYRSCYKGSEFIVIRGEGDFPETKAVSGTNYCHIGWHFDDDSRLLIVASAIDNLVKGASGQAIQCMNIMNDWDEAAGLGSLGIFP</sequence>
<proteinExistence type="inferred from homology"/>
<dbReference type="CDD" id="cd23934">
    <property type="entry name" value="AGPR_1_C"/>
    <property type="match status" value="1"/>
</dbReference>
<name>A0A1F2WST8_9ACTN</name>
<evidence type="ECO:0000256" key="7">
    <source>
        <dbReference type="HAMAP-Rule" id="MF_00150"/>
    </source>
</evidence>
<dbReference type="SUPFAM" id="SSF55347">
    <property type="entry name" value="Glyceraldehyde-3-phosphate dehydrogenase-like, C-terminal domain"/>
    <property type="match status" value="1"/>
</dbReference>
<feature type="domain" description="Semialdehyde dehydrogenase NAD-binding" evidence="9">
    <location>
        <begin position="2"/>
        <end position="141"/>
    </location>
</feature>
<evidence type="ECO:0000259" key="9">
    <source>
        <dbReference type="SMART" id="SM00859"/>
    </source>
</evidence>
<keyword evidence="7" id="KW-0963">Cytoplasm</keyword>
<dbReference type="HAMAP" id="MF_00150">
    <property type="entry name" value="ArgC_type1"/>
    <property type="match status" value="1"/>
</dbReference>
<dbReference type="Proteomes" id="UP000177876">
    <property type="component" value="Unassembled WGS sequence"/>
</dbReference>
<keyword evidence="4 7" id="KW-0521">NADP</keyword>
<dbReference type="FunFam" id="3.30.360.10:FF:000014">
    <property type="entry name" value="N-acetyl-gamma-glutamyl-phosphate reductase"/>
    <property type="match status" value="1"/>
</dbReference>
<dbReference type="InterPro" id="IPR058924">
    <property type="entry name" value="AGPR_dimerisation_dom"/>
</dbReference>
<dbReference type="UniPathway" id="UPA00068">
    <property type="reaction ID" value="UER00108"/>
</dbReference>
<dbReference type="SMART" id="SM00859">
    <property type="entry name" value="Semialdhyde_dh"/>
    <property type="match status" value="1"/>
</dbReference>
<dbReference type="GO" id="GO:0070401">
    <property type="term" value="F:NADP+ binding"/>
    <property type="evidence" value="ECO:0007669"/>
    <property type="project" value="InterPro"/>
</dbReference>
<protein>
    <recommendedName>
        <fullName evidence="7">N-acetyl-gamma-glutamyl-phosphate reductase</fullName>
        <shortName evidence="7">AGPR</shortName>
        <ecNumber evidence="7">1.2.1.38</ecNumber>
    </recommendedName>
    <alternativeName>
        <fullName evidence="7">N-acetyl-glutamate semialdehyde dehydrogenase</fullName>
        <shortName evidence="7">NAGSA dehydrogenase</shortName>
    </alternativeName>
</protein>
<dbReference type="AlphaFoldDB" id="A0A1F2WST8"/>
<evidence type="ECO:0000313" key="11">
    <source>
        <dbReference type="Proteomes" id="UP000177876"/>
    </source>
</evidence>